<keyword evidence="2" id="KW-1185">Reference proteome</keyword>
<reference evidence="1" key="1">
    <citation type="submission" date="2021-06" db="EMBL/GenBank/DDBJ databases">
        <authorList>
            <person name="Kallberg Y."/>
            <person name="Tangrot J."/>
            <person name="Rosling A."/>
        </authorList>
    </citation>
    <scope>NUCLEOTIDE SEQUENCE</scope>
    <source>
        <strain evidence="1">IL203A</strain>
    </source>
</reference>
<gene>
    <name evidence="1" type="ORF">DHETER_LOCUS3049</name>
</gene>
<dbReference type="EMBL" id="CAJVPU010002487">
    <property type="protein sequence ID" value="CAG8501957.1"/>
    <property type="molecule type" value="Genomic_DNA"/>
</dbReference>
<feature type="non-terminal residue" evidence="1">
    <location>
        <position position="1"/>
    </location>
</feature>
<protein>
    <submittedName>
        <fullName evidence="1">14118_t:CDS:1</fullName>
    </submittedName>
</protein>
<proteinExistence type="predicted"/>
<accession>A0ACA9KZA8</accession>
<dbReference type="Proteomes" id="UP000789702">
    <property type="component" value="Unassembled WGS sequence"/>
</dbReference>
<comment type="caution">
    <text evidence="1">The sequence shown here is derived from an EMBL/GenBank/DDBJ whole genome shotgun (WGS) entry which is preliminary data.</text>
</comment>
<evidence type="ECO:0000313" key="2">
    <source>
        <dbReference type="Proteomes" id="UP000789702"/>
    </source>
</evidence>
<sequence>WTNIKNKHLLETVLLSSEGKPYIWKAIDISSEYKNYQEVINKTKSMLLELEVMNIKVCTIVTDSAGIYVAASTSTQTTQSNNIDSLQNEYLGKDNKETEDNEECNLTYISETEFSEEKTDIIEDQDNDNFVELDNSVHLAIDKNKNENYLIYFAY</sequence>
<organism evidence="1 2">
    <name type="scientific">Dentiscutata heterogama</name>
    <dbReference type="NCBI Taxonomy" id="1316150"/>
    <lineage>
        <taxon>Eukaryota</taxon>
        <taxon>Fungi</taxon>
        <taxon>Fungi incertae sedis</taxon>
        <taxon>Mucoromycota</taxon>
        <taxon>Glomeromycotina</taxon>
        <taxon>Glomeromycetes</taxon>
        <taxon>Diversisporales</taxon>
        <taxon>Gigasporaceae</taxon>
        <taxon>Dentiscutata</taxon>
    </lineage>
</organism>
<name>A0ACA9KZA8_9GLOM</name>
<evidence type="ECO:0000313" key="1">
    <source>
        <dbReference type="EMBL" id="CAG8501957.1"/>
    </source>
</evidence>